<dbReference type="InterPro" id="IPR040442">
    <property type="entry name" value="Pyrv_kinase-like_dom_sf"/>
</dbReference>
<gene>
    <name evidence="5" type="ORF">BO71DRAFT_449941</name>
</gene>
<comment type="similarity">
    <text evidence="1">Belongs to the HpcH/HpaI aldolase family.</text>
</comment>
<organism evidence="5 6">
    <name type="scientific">Aspergillus ellipticus CBS 707.79</name>
    <dbReference type="NCBI Taxonomy" id="1448320"/>
    <lineage>
        <taxon>Eukaryota</taxon>
        <taxon>Fungi</taxon>
        <taxon>Dikarya</taxon>
        <taxon>Ascomycota</taxon>
        <taxon>Pezizomycotina</taxon>
        <taxon>Eurotiomycetes</taxon>
        <taxon>Eurotiomycetidae</taxon>
        <taxon>Eurotiales</taxon>
        <taxon>Aspergillaceae</taxon>
        <taxon>Aspergillus</taxon>
        <taxon>Aspergillus subgen. Circumdati</taxon>
    </lineage>
</organism>
<evidence type="ECO:0000259" key="4">
    <source>
        <dbReference type="Pfam" id="PF03328"/>
    </source>
</evidence>
<dbReference type="InterPro" id="IPR005000">
    <property type="entry name" value="Aldolase/citrate-lyase_domain"/>
</dbReference>
<dbReference type="GO" id="GO:0046872">
    <property type="term" value="F:metal ion binding"/>
    <property type="evidence" value="ECO:0007669"/>
    <property type="project" value="UniProtKB-KW"/>
</dbReference>
<dbReference type="STRING" id="1448320.A0A319DTP9"/>
<proteinExistence type="inferred from homology"/>
<evidence type="ECO:0000313" key="6">
    <source>
        <dbReference type="Proteomes" id="UP000247810"/>
    </source>
</evidence>
<dbReference type="SUPFAM" id="SSF51621">
    <property type="entry name" value="Phosphoenolpyruvate/pyruvate domain"/>
    <property type="match status" value="1"/>
</dbReference>
<dbReference type="VEuPathDB" id="FungiDB:BO71DRAFT_449941"/>
<dbReference type="EMBL" id="KZ825867">
    <property type="protein sequence ID" value="PYH94673.1"/>
    <property type="molecule type" value="Genomic_DNA"/>
</dbReference>
<keyword evidence="2" id="KW-0479">Metal-binding</keyword>
<dbReference type="PANTHER" id="PTHR30502:SF0">
    <property type="entry name" value="PHOSPHOENOLPYRUVATE CARBOXYLASE FAMILY PROTEIN"/>
    <property type="match status" value="1"/>
</dbReference>
<protein>
    <submittedName>
        <fullName evidence="5">Phosphoenolpyruvate/pyruvate domain-containing protein</fullName>
    </submittedName>
</protein>
<dbReference type="GO" id="GO:0005737">
    <property type="term" value="C:cytoplasm"/>
    <property type="evidence" value="ECO:0007669"/>
    <property type="project" value="TreeGrafter"/>
</dbReference>
<keyword evidence="5" id="KW-0670">Pyruvate</keyword>
<evidence type="ECO:0000256" key="1">
    <source>
        <dbReference type="ARBA" id="ARBA00005568"/>
    </source>
</evidence>
<evidence type="ECO:0000256" key="3">
    <source>
        <dbReference type="ARBA" id="ARBA00023239"/>
    </source>
</evidence>
<evidence type="ECO:0000313" key="5">
    <source>
        <dbReference type="EMBL" id="PYH94673.1"/>
    </source>
</evidence>
<dbReference type="OrthoDB" id="1621678at2759"/>
<keyword evidence="6" id="KW-1185">Reference proteome</keyword>
<feature type="domain" description="HpcH/HpaI aldolase/citrate lyase" evidence="4">
    <location>
        <begin position="26"/>
        <end position="212"/>
    </location>
</feature>
<accession>A0A319DTP9</accession>
<dbReference type="AlphaFoldDB" id="A0A319DTP9"/>
<keyword evidence="3" id="KW-0456">Lyase</keyword>
<dbReference type="InterPro" id="IPR050251">
    <property type="entry name" value="HpcH-HpaI_aldolase"/>
</dbReference>
<name>A0A319DTP9_9EURO</name>
<dbReference type="PANTHER" id="PTHR30502">
    <property type="entry name" value="2-KETO-3-DEOXY-L-RHAMNONATE ALDOLASE"/>
    <property type="match status" value="1"/>
</dbReference>
<dbReference type="GO" id="GO:0016832">
    <property type="term" value="F:aldehyde-lyase activity"/>
    <property type="evidence" value="ECO:0007669"/>
    <property type="project" value="TreeGrafter"/>
</dbReference>
<dbReference type="Pfam" id="PF03328">
    <property type="entry name" value="HpcH_HpaI"/>
    <property type="match status" value="1"/>
</dbReference>
<dbReference type="Proteomes" id="UP000247810">
    <property type="component" value="Unassembled WGS sequence"/>
</dbReference>
<sequence length="265" mass="28388">MSLINNIYSQVTKGALCKAFGIRLVTNPAVVQLAKNGGFEALFVDLEHSTLSIDDASAMCAAGLQSGITPFVRVPYQCGYGFVQRVLDGGAMGVVFPHIHTRKDAEAAVKISKYPPMGCRSMTGQLPVFGLRPTPIKTVIEESNNHASSVFLMIETKDSIENLDDIASVDGVDVLLVGSNDLSIELGVPGQFETPTFRNALEKVSRACQRHNKIFGLAGIYDAPEIQGRVLNTLGARFILGQQDSGLIAGGSKKCADILSQTFHC</sequence>
<dbReference type="Gene3D" id="3.20.20.60">
    <property type="entry name" value="Phosphoenolpyruvate-binding domains"/>
    <property type="match status" value="1"/>
</dbReference>
<reference evidence="5 6" key="1">
    <citation type="submission" date="2018-02" db="EMBL/GenBank/DDBJ databases">
        <title>The genomes of Aspergillus section Nigri reveals drivers in fungal speciation.</title>
        <authorList>
            <consortium name="DOE Joint Genome Institute"/>
            <person name="Vesth T.C."/>
            <person name="Nybo J."/>
            <person name="Theobald S."/>
            <person name="Brandl J."/>
            <person name="Frisvad J.C."/>
            <person name="Nielsen K.F."/>
            <person name="Lyhne E.K."/>
            <person name="Kogle M.E."/>
            <person name="Kuo A."/>
            <person name="Riley R."/>
            <person name="Clum A."/>
            <person name="Nolan M."/>
            <person name="Lipzen A."/>
            <person name="Salamov A."/>
            <person name="Henrissat B."/>
            <person name="Wiebenga A."/>
            <person name="De vries R.P."/>
            <person name="Grigoriev I.V."/>
            <person name="Mortensen U.H."/>
            <person name="Andersen M.R."/>
            <person name="Baker S.E."/>
        </authorList>
    </citation>
    <scope>NUCLEOTIDE SEQUENCE [LARGE SCALE GENOMIC DNA]</scope>
    <source>
        <strain evidence="5 6">CBS 707.79</strain>
    </source>
</reference>
<dbReference type="InterPro" id="IPR015813">
    <property type="entry name" value="Pyrv/PenolPyrv_kinase-like_dom"/>
</dbReference>
<evidence type="ECO:0000256" key="2">
    <source>
        <dbReference type="ARBA" id="ARBA00022723"/>
    </source>
</evidence>